<accession>A0AAW2R0X1</accession>
<sequence>MMNSDNGDDNRSYHRNSYLSALVGPTIPLAVPTSRATNPPVLDPTLGVANAPAPTLDQTVGPVAMNLLFMSSFVNSSWRL</sequence>
<reference evidence="1" key="2">
    <citation type="journal article" date="2024" name="Plant">
        <title>Genomic evolution and insights into agronomic trait innovations of Sesamum species.</title>
        <authorList>
            <person name="Miao H."/>
            <person name="Wang L."/>
            <person name="Qu L."/>
            <person name="Liu H."/>
            <person name="Sun Y."/>
            <person name="Le M."/>
            <person name="Wang Q."/>
            <person name="Wei S."/>
            <person name="Zheng Y."/>
            <person name="Lin W."/>
            <person name="Duan Y."/>
            <person name="Cao H."/>
            <person name="Xiong S."/>
            <person name="Wang X."/>
            <person name="Wei L."/>
            <person name="Li C."/>
            <person name="Ma Q."/>
            <person name="Ju M."/>
            <person name="Zhao R."/>
            <person name="Li G."/>
            <person name="Mu C."/>
            <person name="Tian Q."/>
            <person name="Mei H."/>
            <person name="Zhang T."/>
            <person name="Gao T."/>
            <person name="Zhang H."/>
        </authorList>
    </citation>
    <scope>NUCLEOTIDE SEQUENCE</scope>
    <source>
        <strain evidence="1">G02</strain>
    </source>
</reference>
<organism evidence="1">
    <name type="scientific">Sesamum radiatum</name>
    <name type="common">Black benniseed</name>
    <dbReference type="NCBI Taxonomy" id="300843"/>
    <lineage>
        <taxon>Eukaryota</taxon>
        <taxon>Viridiplantae</taxon>
        <taxon>Streptophyta</taxon>
        <taxon>Embryophyta</taxon>
        <taxon>Tracheophyta</taxon>
        <taxon>Spermatophyta</taxon>
        <taxon>Magnoliopsida</taxon>
        <taxon>eudicotyledons</taxon>
        <taxon>Gunneridae</taxon>
        <taxon>Pentapetalae</taxon>
        <taxon>asterids</taxon>
        <taxon>lamiids</taxon>
        <taxon>Lamiales</taxon>
        <taxon>Pedaliaceae</taxon>
        <taxon>Sesamum</taxon>
    </lineage>
</organism>
<comment type="caution">
    <text evidence="1">The sequence shown here is derived from an EMBL/GenBank/DDBJ whole genome shotgun (WGS) entry which is preliminary data.</text>
</comment>
<gene>
    <name evidence="1" type="ORF">Sradi_3298700</name>
</gene>
<proteinExistence type="predicted"/>
<protein>
    <submittedName>
        <fullName evidence="1">Uncharacterized protein</fullName>
    </submittedName>
</protein>
<evidence type="ECO:0000313" key="1">
    <source>
        <dbReference type="EMBL" id="KAL0373830.1"/>
    </source>
</evidence>
<dbReference type="EMBL" id="JACGWJ010000014">
    <property type="protein sequence ID" value="KAL0373830.1"/>
    <property type="molecule type" value="Genomic_DNA"/>
</dbReference>
<dbReference type="AlphaFoldDB" id="A0AAW2R0X1"/>
<name>A0AAW2R0X1_SESRA</name>
<reference evidence="1" key="1">
    <citation type="submission" date="2020-06" db="EMBL/GenBank/DDBJ databases">
        <authorList>
            <person name="Li T."/>
            <person name="Hu X."/>
            <person name="Zhang T."/>
            <person name="Song X."/>
            <person name="Zhang H."/>
            <person name="Dai N."/>
            <person name="Sheng W."/>
            <person name="Hou X."/>
            <person name="Wei L."/>
        </authorList>
    </citation>
    <scope>NUCLEOTIDE SEQUENCE</scope>
    <source>
        <strain evidence="1">G02</strain>
        <tissue evidence="1">Leaf</tissue>
    </source>
</reference>